<feature type="compositionally biased region" description="Basic and acidic residues" evidence="1">
    <location>
        <begin position="218"/>
        <end position="240"/>
    </location>
</feature>
<feature type="compositionally biased region" description="Low complexity" evidence="1">
    <location>
        <begin position="25"/>
        <end position="42"/>
    </location>
</feature>
<dbReference type="PATRIC" id="fig|742818.3.peg.8"/>
<protein>
    <submittedName>
        <fullName evidence="3">Uncharacterized protein</fullName>
    </submittedName>
</protein>
<keyword evidence="2" id="KW-1133">Transmembrane helix</keyword>
<proteinExistence type="predicted"/>
<feature type="compositionally biased region" description="Polar residues" evidence="1">
    <location>
        <begin position="390"/>
        <end position="403"/>
    </location>
</feature>
<evidence type="ECO:0000256" key="1">
    <source>
        <dbReference type="SAM" id="MobiDB-lite"/>
    </source>
</evidence>
<accession>K0ZAH6</accession>
<dbReference type="EMBL" id="ADMD01000001">
    <property type="protein sequence ID" value="EJZ84410.1"/>
    <property type="molecule type" value="Genomic_DNA"/>
</dbReference>
<dbReference type="InParanoid" id="K0ZAH6"/>
<dbReference type="Proteomes" id="UP000006069">
    <property type="component" value="Unassembled WGS sequence"/>
</dbReference>
<keyword evidence="2" id="KW-0812">Transmembrane</keyword>
<feature type="compositionally biased region" description="Polar residues" evidence="1">
    <location>
        <begin position="77"/>
        <end position="91"/>
    </location>
</feature>
<feature type="compositionally biased region" description="Polar residues" evidence="1">
    <location>
        <begin position="47"/>
        <end position="61"/>
    </location>
</feature>
<feature type="compositionally biased region" description="Basic residues" evidence="1">
    <location>
        <begin position="11"/>
        <end position="20"/>
    </location>
</feature>
<dbReference type="eggNOG" id="COG5373">
    <property type="taxonomic scope" value="Bacteria"/>
</dbReference>
<evidence type="ECO:0000313" key="4">
    <source>
        <dbReference type="Proteomes" id="UP000006069"/>
    </source>
</evidence>
<feature type="region of interest" description="Disordered" evidence="1">
    <location>
        <begin position="129"/>
        <end position="240"/>
    </location>
</feature>
<name>K0ZAH6_9ACTN</name>
<feature type="region of interest" description="Disordered" evidence="1">
    <location>
        <begin position="377"/>
        <end position="442"/>
    </location>
</feature>
<evidence type="ECO:0000256" key="2">
    <source>
        <dbReference type="SAM" id="Phobius"/>
    </source>
</evidence>
<feature type="compositionally biased region" description="Low complexity" evidence="1">
    <location>
        <begin position="425"/>
        <end position="442"/>
    </location>
</feature>
<organism evidence="3 4">
    <name type="scientific">Slackia piriformis YIT 12062</name>
    <dbReference type="NCBI Taxonomy" id="742818"/>
    <lineage>
        <taxon>Bacteria</taxon>
        <taxon>Bacillati</taxon>
        <taxon>Actinomycetota</taxon>
        <taxon>Coriobacteriia</taxon>
        <taxon>Eggerthellales</taxon>
        <taxon>Eggerthellaceae</taxon>
        <taxon>Slackia</taxon>
    </lineage>
</organism>
<reference evidence="3 4" key="1">
    <citation type="submission" date="2012-08" db="EMBL/GenBank/DDBJ databases">
        <title>The Genome Sequence of Slackia piriformis YIT 12062.</title>
        <authorList>
            <consortium name="The Broad Institute Genome Sequencing Platform"/>
            <person name="Earl A."/>
            <person name="Ward D."/>
            <person name="Feldgarden M."/>
            <person name="Gevers D."/>
            <person name="Morotomi M."/>
            <person name="Walker B."/>
            <person name="Young S.K."/>
            <person name="Zeng Q."/>
            <person name="Gargeya S."/>
            <person name="Fitzgerald M."/>
            <person name="Haas B."/>
            <person name="Abouelleil A."/>
            <person name="Alvarado L."/>
            <person name="Arachchi H.M."/>
            <person name="Berlin A.M."/>
            <person name="Chapman S.B."/>
            <person name="Goldberg J."/>
            <person name="Griggs A."/>
            <person name="Gujja S."/>
            <person name="Hansen M."/>
            <person name="Howarth C."/>
            <person name="Imamovic A."/>
            <person name="Larimer J."/>
            <person name="McCowen C."/>
            <person name="Montmayeur A."/>
            <person name="Murphy C."/>
            <person name="Neiman D."/>
            <person name="Pearson M."/>
            <person name="Priest M."/>
            <person name="Roberts A."/>
            <person name="Saif S."/>
            <person name="Shea T."/>
            <person name="Sisk P."/>
            <person name="Sykes S."/>
            <person name="Wortman J."/>
            <person name="Nusbaum C."/>
            <person name="Birren B."/>
        </authorList>
    </citation>
    <scope>NUCLEOTIDE SEQUENCE [LARGE SCALE GENOMIC DNA]</scope>
    <source>
        <strain evidence="3 4">YIT 12062</strain>
    </source>
</reference>
<feature type="compositionally biased region" description="Basic and acidic residues" evidence="1">
    <location>
        <begin position="377"/>
        <end position="389"/>
    </location>
</feature>
<feature type="transmembrane region" description="Helical" evidence="2">
    <location>
        <begin position="259"/>
        <end position="280"/>
    </location>
</feature>
<gene>
    <name evidence="3" type="ORF">HMPREF9451_00011</name>
</gene>
<feature type="region of interest" description="Disordered" evidence="1">
    <location>
        <begin position="1"/>
        <end position="99"/>
    </location>
</feature>
<keyword evidence="2" id="KW-0472">Membrane</keyword>
<sequence>MGFMSTPGKRPSVKGKKIATRRVAESALGASASASAHPSAVSDPFTEPSSDSLKADVSQNYREGESESSSSEDRPKTASSSEGMLPSSQGASHDGALVVPGVAKASEELATIASQEKTALARFEQAGAFSAPDIESGPADSFDLGDFGDEPVQKGPLRKKSSSSGELSKAKKAATLLSSKEEGRLSDSSPAKDGEKASKVGILSSIRNRAKKKASSSKGEDLRRVRPAAEQKVSDYSPEEERAKGARLKAALRARRRRILAWSAAVFVVAVLVGSGVLFWNTYLRYDDAADIQGEWQVIDGSSTVVIDSDSIRMLELLDYEYTLDTWAKTIDFSFTDLSGTGSYSFSDDRRVLIIKEGEGDDQTTLSLVKISDNAEAEPRIVDESERITTESLSGSADQSGASGETDASADQPVQEEGVSDGEPADAAAQDSSPATDQGQAS</sequence>
<feature type="compositionally biased region" description="Basic and acidic residues" evidence="1">
    <location>
        <begin position="179"/>
        <end position="198"/>
    </location>
</feature>
<dbReference type="AlphaFoldDB" id="K0ZAH6"/>
<comment type="caution">
    <text evidence="3">The sequence shown here is derived from an EMBL/GenBank/DDBJ whole genome shotgun (WGS) entry which is preliminary data.</text>
</comment>
<keyword evidence="4" id="KW-1185">Reference proteome</keyword>
<dbReference type="HOGENOM" id="CLU_619483_0_0_11"/>
<evidence type="ECO:0000313" key="3">
    <source>
        <dbReference type="EMBL" id="EJZ84410.1"/>
    </source>
</evidence>